<dbReference type="PANTHER" id="PTHR22826">
    <property type="entry name" value="RHO GUANINE EXCHANGE FACTOR-RELATED"/>
    <property type="match status" value="1"/>
</dbReference>
<evidence type="ECO:0000256" key="2">
    <source>
        <dbReference type="SAM" id="MobiDB-lite"/>
    </source>
</evidence>
<name>A0AAN8X318_HALRR</name>
<proteinExistence type="predicted"/>
<dbReference type="Pfam" id="PF23289">
    <property type="entry name" value="Spectrin_5"/>
    <property type="match status" value="1"/>
</dbReference>
<dbReference type="GO" id="GO:0005737">
    <property type="term" value="C:cytoplasm"/>
    <property type="evidence" value="ECO:0007669"/>
    <property type="project" value="TreeGrafter"/>
</dbReference>
<feature type="region of interest" description="Disordered" evidence="2">
    <location>
        <begin position="216"/>
        <end position="243"/>
    </location>
</feature>
<evidence type="ECO:0000259" key="3">
    <source>
        <dbReference type="Pfam" id="PF23289"/>
    </source>
</evidence>
<dbReference type="SUPFAM" id="SSF46966">
    <property type="entry name" value="Spectrin repeat"/>
    <property type="match status" value="1"/>
</dbReference>
<evidence type="ECO:0000256" key="1">
    <source>
        <dbReference type="ARBA" id="ARBA00022658"/>
    </source>
</evidence>
<reference evidence="4 5" key="1">
    <citation type="submission" date="2023-11" db="EMBL/GenBank/DDBJ databases">
        <title>Halocaridina rubra genome assembly.</title>
        <authorList>
            <person name="Smith C."/>
        </authorList>
    </citation>
    <scope>NUCLEOTIDE SEQUENCE [LARGE SCALE GENOMIC DNA]</scope>
    <source>
        <strain evidence="4">EP-1</strain>
        <tissue evidence="4">Whole</tissue>
    </source>
</reference>
<feature type="compositionally biased region" description="Low complexity" evidence="2">
    <location>
        <begin position="216"/>
        <end position="232"/>
    </location>
</feature>
<sequence length="397" mass="45239">TCLEESLKQLAGMSEVGDSVAHVDQLLAEAQDFHMLCADQLEKAEELRIIGMQLIESQHYAVDSIQPKCVELVRMRDAFHDRITTRLETLHKCRDLQERIERANKWCAEGVELLASQQIERCQAPEFAEEALRELEEFMASSDHSRLGSSHELRSIFEEFITPETKGLVQQVLKRIEDVQMMCEKRKSSLKKLATRLPRPVHAVTPEPAVPLHYPQGHPSVHPHSHPASPLHADLPKSPKSMRKASTLPKMLRLRPGVQMTRCRPRPVTVCLGQDVTFLRPVIEDGTRVQQIDFARRKESYPSDTLSSEKVIHFLPDSFVNNSLVIQNLQLLHLNVKQTVEVSGKKRTSSILLECPDFFFPSHCCTVTTNAPVKSQKLLDQQNRKLYFNANLLFCFV</sequence>
<keyword evidence="5" id="KW-1185">Reference proteome</keyword>
<dbReference type="InterPro" id="IPR018159">
    <property type="entry name" value="Spectrin/alpha-actinin"/>
</dbReference>
<dbReference type="Gene3D" id="1.20.58.60">
    <property type="match status" value="1"/>
</dbReference>
<feature type="domain" description="Guanine nucleotide exchange factor DBS-like spectrin-like" evidence="3">
    <location>
        <begin position="117"/>
        <end position="194"/>
    </location>
</feature>
<dbReference type="InterPro" id="IPR056466">
    <property type="entry name" value="Spectrin_DBS"/>
</dbReference>
<evidence type="ECO:0000313" key="4">
    <source>
        <dbReference type="EMBL" id="KAK7075266.1"/>
    </source>
</evidence>
<organism evidence="4 5">
    <name type="scientific">Halocaridina rubra</name>
    <name type="common">Hawaiian red shrimp</name>
    <dbReference type="NCBI Taxonomy" id="373956"/>
    <lineage>
        <taxon>Eukaryota</taxon>
        <taxon>Metazoa</taxon>
        <taxon>Ecdysozoa</taxon>
        <taxon>Arthropoda</taxon>
        <taxon>Crustacea</taxon>
        <taxon>Multicrustacea</taxon>
        <taxon>Malacostraca</taxon>
        <taxon>Eumalacostraca</taxon>
        <taxon>Eucarida</taxon>
        <taxon>Decapoda</taxon>
        <taxon>Pleocyemata</taxon>
        <taxon>Caridea</taxon>
        <taxon>Atyoidea</taxon>
        <taxon>Atyidae</taxon>
        <taxon>Halocaridina</taxon>
    </lineage>
</organism>
<dbReference type="EMBL" id="JAXCGZ010011335">
    <property type="protein sequence ID" value="KAK7075266.1"/>
    <property type="molecule type" value="Genomic_DNA"/>
</dbReference>
<accession>A0AAN8X318</accession>
<dbReference type="InterPro" id="IPR002017">
    <property type="entry name" value="Spectrin_repeat"/>
</dbReference>
<dbReference type="Pfam" id="PF00435">
    <property type="entry name" value="Spectrin"/>
    <property type="match status" value="1"/>
</dbReference>
<evidence type="ECO:0000313" key="5">
    <source>
        <dbReference type="Proteomes" id="UP001381693"/>
    </source>
</evidence>
<dbReference type="InterPro" id="IPR051336">
    <property type="entry name" value="RhoGEF_Guanine_NuclExch_SF"/>
</dbReference>
<comment type="caution">
    <text evidence="4">The sequence shown here is derived from an EMBL/GenBank/DDBJ whole genome shotgun (WGS) entry which is preliminary data.</text>
</comment>
<dbReference type="GO" id="GO:0005085">
    <property type="term" value="F:guanyl-nucleotide exchange factor activity"/>
    <property type="evidence" value="ECO:0007669"/>
    <property type="project" value="UniProtKB-KW"/>
</dbReference>
<feature type="non-terminal residue" evidence="4">
    <location>
        <position position="1"/>
    </location>
</feature>
<dbReference type="Proteomes" id="UP001381693">
    <property type="component" value="Unassembled WGS sequence"/>
</dbReference>
<gene>
    <name evidence="4" type="primary">MCF2L_1</name>
    <name evidence="4" type="ORF">SK128_014546</name>
</gene>
<dbReference type="AlphaFoldDB" id="A0AAN8X318"/>
<dbReference type="CDD" id="cd00176">
    <property type="entry name" value="SPEC"/>
    <property type="match status" value="1"/>
</dbReference>
<keyword evidence="1" id="KW-0344">Guanine-nucleotide releasing factor</keyword>
<dbReference type="PANTHER" id="PTHR22826:SF211">
    <property type="entry name" value="LD43457P"/>
    <property type="match status" value="1"/>
</dbReference>
<protein>
    <submittedName>
        <fullName evidence="4">Guanine nucleotide exchange factor DBS</fullName>
    </submittedName>
</protein>